<dbReference type="STRING" id="872965.SE16_00155"/>
<dbReference type="GO" id="GO:0006412">
    <property type="term" value="P:translation"/>
    <property type="evidence" value="ECO:0007669"/>
    <property type="project" value="UniProtKB-UniRule"/>
</dbReference>
<evidence type="ECO:0000256" key="1">
    <source>
        <dbReference type="ARBA" id="ARBA00009254"/>
    </source>
</evidence>
<dbReference type="Pfam" id="PF00831">
    <property type="entry name" value="Ribosomal_L29"/>
    <property type="match status" value="1"/>
</dbReference>
<dbReference type="AlphaFoldDB" id="A0A0M8K560"/>
<evidence type="ECO:0000256" key="2">
    <source>
        <dbReference type="ARBA" id="ARBA00022980"/>
    </source>
</evidence>
<comment type="caution">
    <text evidence="6">The sequence shown here is derived from an EMBL/GenBank/DDBJ whole genome shotgun (WGS) entry which is preliminary data.</text>
</comment>
<dbReference type="EMBL" id="BBZA01000017">
    <property type="protein sequence ID" value="GAP61903.1"/>
    <property type="molecule type" value="Genomic_DNA"/>
</dbReference>
<reference evidence="7 9" key="2">
    <citation type="submission" date="2015-07" db="EMBL/GenBank/DDBJ databases">
        <title>Whole genome sequence of Ardenticatena maritima DSM 23922.</title>
        <authorList>
            <person name="Hemp J."/>
            <person name="Ward L.M."/>
            <person name="Pace L.A."/>
            <person name="Fischer W.W."/>
        </authorList>
    </citation>
    <scope>NUCLEOTIDE SEQUENCE [LARGE SCALE GENOMIC DNA]</scope>
    <source>
        <strain evidence="7 9">110S</strain>
    </source>
</reference>
<dbReference type="PANTHER" id="PTHR10916:SF0">
    <property type="entry name" value="LARGE RIBOSOMAL SUBUNIT PROTEIN UL29C"/>
    <property type="match status" value="1"/>
</dbReference>
<dbReference type="FunCoup" id="A0A0M8K560">
    <property type="interactions" value="352"/>
</dbReference>
<dbReference type="InterPro" id="IPR001854">
    <property type="entry name" value="Ribosomal_uL29"/>
</dbReference>
<dbReference type="HAMAP" id="MF_00374">
    <property type="entry name" value="Ribosomal_uL29"/>
    <property type="match status" value="1"/>
</dbReference>
<dbReference type="InParanoid" id="A0A0M8K560"/>
<proteinExistence type="inferred from homology"/>
<dbReference type="Gene3D" id="1.10.287.310">
    <property type="match status" value="1"/>
</dbReference>
<keyword evidence="3 5" id="KW-0687">Ribonucleoprotein</keyword>
<dbReference type="Proteomes" id="UP000050502">
    <property type="component" value="Unassembled WGS sequence"/>
</dbReference>
<evidence type="ECO:0000256" key="5">
    <source>
        <dbReference type="HAMAP-Rule" id="MF_00374"/>
    </source>
</evidence>
<evidence type="ECO:0000256" key="3">
    <source>
        <dbReference type="ARBA" id="ARBA00023274"/>
    </source>
</evidence>
<accession>A0A0M8K560</accession>
<dbReference type="InterPro" id="IPR036049">
    <property type="entry name" value="Ribosomal_uL29_sf"/>
</dbReference>
<evidence type="ECO:0000313" key="7">
    <source>
        <dbReference type="EMBL" id="KPL90034.1"/>
    </source>
</evidence>
<dbReference type="GO" id="GO:0022625">
    <property type="term" value="C:cytosolic large ribosomal subunit"/>
    <property type="evidence" value="ECO:0007669"/>
    <property type="project" value="TreeGrafter"/>
</dbReference>
<dbReference type="OrthoDB" id="9815192at2"/>
<dbReference type="GO" id="GO:0003735">
    <property type="term" value="F:structural constituent of ribosome"/>
    <property type="evidence" value="ECO:0007669"/>
    <property type="project" value="InterPro"/>
</dbReference>
<organism evidence="6 8">
    <name type="scientific">Ardenticatena maritima</name>
    <dbReference type="NCBI Taxonomy" id="872965"/>
    <lineage>
        <taxon>Bacteria</taxon>
        <taxon>Bacillati</taxon>
        <taxon>Chloroflexota</taxon>
        <taxon>Ardenticatenia</taxon>
        <taxon>Ardenticatenales</taxon>
        <taxon>Ardenticatenaceae</taxon>
        <taxon>Ardenticatena</taxon>
    </lineage>
</organism>
<dbReference type="FunFam" id="1.10.287.310:FF:000001">
    <property type="entry name" value="50S ribosomal protein L29"/>
    <property type="match status" value="1"/>
</dbReference>
<keyword evidence="2 5" id="KW-0689">Ribosomal protein</keyword>
<evidence type="ECO:0000313" key="6">
    <source>
        <dbReference type="EMBL" id="GAP61903.1"/>
    </source>
</evidence>
<comment type="similarity">
    <text evidence="1 5">Belongs to the universal ribosomal protein uL29 family.</text>
</comment>
<dbReference type="PANTHER" id="PTHR10916">
    <property type="entry name" value="60S RIBOSOMAL PROTEIN L35/50S RIBOSOMAL PROTEIN L29"/>
    <property type="match status" value="1"/>
</dbReference>
<reference evidence="6 8" key="1">
    <citation type="journal article" date="2015" name="Genome Announc.">
        <title>Draft Genome Sequence of a Heterotrophic Facultative Anaerobic Thermophilic Bacterium, Ardenticatena maritima Strain 110ST.</title>
        <authorList>
            <person name="Kawaichi S."/>
            <person name="Yoshida T."/>
            <person name="Sako Y."/>
            <person name="Nakamura R."/>
        </authorList>
    </citation>
    <scope>NUCLEOTIDE SEQUENCE [LARGE SCALE GENOMIC DNA]</scope>
    <source>
        <strain evidence="6 8">110S</strain>
    </source>
</reference>
<dbReference type="Proteomes" id="UP000037784">
    <property type="component" value="Unassembled WGS sequence"/>
</dbReference>
<sequence length="68" mass="8132">MNAAELRQLTDEELKAKLDEAYKQLWSLRFQHASRQLKDTSQIRQTKRLIARIKTILHERRLAEEKEG</sequence>
<reference evidence="8" key="3">
    <citation type="submission" date="2015-08" db="EMBL/GenBank/DDBJ databases">
        <title>Draft Genome Sequence of a Heterotrophic Facultative Anaerobic Bacterium Ardenticatena maritima Strain 110S.</title>
        <authorList>
            <person name="Kawaichi S."/>
            <person name="Yoshida T."/>
            <person name="Sako Y."/>
            <person name="Nakamura R."/>
        </authorList>
    </citation>
    <scope>NUCLEOTIDE SEQUENCE [LARGE SCALE GENOMIC DNA]</scope>
    <source>
        <strain evidence="8">110S</strain>
    </source>
</reference>
<dbReference type="RefSeq" id="WP_054491836.1">
    <property type="nucleotide sequence ID" value="NZ_BBZA01000017.1"/>
</dbReference>
<keyword evidence="8" id="KW-1185">Reference proteome</keyword>
<dbReference type="SUPFAM" id="SSF46561">
    <property type="entry name" value="Ribosomal protein L29 (L29p)"/>
    <property type="match status" value="1"/>
</dbReference>
<dbReference type="InterPro" id="IPR050063">
    <property type="entry name" value="Ribosomal_protein_uL29"/>
</dbReference>
<dbReference type="CDD" id="cd00427">
    <property type="entry name" value="Ribosomal_L29_HIP"/>
    <property type="match status" value="1"/>
</dbReference>
<gene>
    <name evidence="5" type="primary">rpmC</name>
    <name evidence="6" type="ORF">ARMA_0326</name>
    <name evidence="7" type="ORF">SE16_00155</name>
</gene>
<evidence type="ECO:0000313" key="9">
    <source>
        <dbReference type="Proteomes" id="UP000050502"/>
    </source>
</evidence>
<dbReference type="EMBL" id="LGKN01000002">
    <property type="protein sequence ID" value="KPL90034.1"/>
    <property type="molecule type" value="Genomic_DNA"/>
</dbReference>
<name>A0A0M8K560_9CHLR</name>
<evidence type="ECO:0000256" key="4">
    <source>
        <dbReference type="ARBA" id="ARBA00035204"/>
    </source>
</evidence>
<dbReference type="NCBIfam" id="TIGR00012">
    <property type="entry name" value="L29"/>
    <property type="match status" value="1"/>
</dbReference>
<protein>
    <recommendedName>
        <fullName evidence="4 5">Large ribosomal subunit protein uL29</fullName>
    </recommendedName>
</protein>
<evidence type="ECO:0000313" key="8">
    <source>
        <dbReference type="Proteomes" id="UP000037784"/>
    </source>
</evidence>